<dbReference type="RefSeq" id="WP_142034810.1">
    <property type="nucleotide sequence ID" value="NZ_JBHTGS010000001.1"/>
</dbReference>
<proteinExistence type="predicted"/>
<dbReference type="EMBL" id="VFOW01000001">
    <property type="protein sequence ID" value="TQL75154.1"/>
    <property type="molecule type" value="Genomic_DNA"/>
</dbReference>
<protein>
    <recommendedName>
        <fullName evidence="4">WD40 repeat protein</fullName>
    </recommendedName>
</protein>
<evidence type="ECO:0008006" key="4">
    <source>
        <dbReference type="Google" id="ProtNLM"/>
    </source>
</evidence>
<keyword evidence="1" id="KW-0812">Transmembrane</keyword>
<name>A0A543ARF8_9ACTN</name>
<accession>A0A543ARF8</accession>
<dbReference type="AlphaFoldDB" id="A0A543ARF8"/>
<keyword evidence="1" id="KW-0472">Membrane</keyword>
<dbReference type="OrthoDB" id="3347970at2"/>
<organism evidence="2 3">
    <name type="scientific">Stackebrandtia endophytica</name>
    <dbReference type="NCBI Taxonomy" id="1496996"/>
    <lineage>
        <taxon>Bacteria</taxon>
        <taxon>Bacillati</taxon>
        <taxon>Actinomycetota</taxon>
        <taxon>Actinomycetes</taxon>
        <taxon>Glycomycetales</taxon>
        <taxon>Glycomycetaceae</taxon>
        <taxon>Stackebrandtia</taxon>
    </lineage>
</organism>
<reference evidence="2 3" key="1">
    <citation type="submission" date="2019-06" db="EMBL/GenBank/DDBJ databases">
        <title>Sequencing the genomes of 1000 actinobacteria strains.</title>
        <authorList>
            <person name="Klenk H.-P."/>
        </authorList>
    </citation>
    <scope>NUCLEOTIDE SEQUENCE [LARGE SCALE GENOMIC DNA]</scope>
    <source>
        <strain evidence="2 3">DSM 45928</strain>
    </source>
</reference>
<evidence type="ECO:0000313" key="3">
    <source>
        <dbReference type="Proteomes" id="UP000317043"/>
    </source>
</evidence>
<keyword evidence="3" id="KW-1185">Reference proteome</keyword>
<sequence length="372" mass="39682">MNSRLHDDMTDLASEATSPDLYDRVLSTSRRQLIRRNTIAGLVAVMVISGVVVGANVYADPAGQGTGLAASEADEPEDLRGTLFDAFVAPNRNGYTLFTRTPGSEPTVVADLTAVSAQSPRLSPDGTLLSWLAVDEDTPEAPHTLMIRVLESGEDFEIADDIPADVADCVTPTWTPDGSRLFVDRGEERTADRYGFIDIDSDEFTPLPGFRGCDPQVATVSGREVVYSIDGTEVFATEIGGDAVATPIAAALASEGLKTDHLTAVSDDGRLACVDGDAIDAPGGRTGSWECDLIVEVDTGDILDLSTQGDWSANATVFDHPAGLILHVREQDENGYTVDILALVGADGSIVDEVDWFLTSDEYESLFVGYRE</sequence>
<evidence type="ECO:0000313" key="2">
    <source>
        <dbReference type="EMBL" id="TQL75154.1"/>
    </source>
</evidence>
<feature type="transmembrane region" description="Helical" evidence="1">
    <location>
        <begin position="39"/>
        <end position="59"/>
    </location>
</feature>
<dbReference type="SUPFAM" id="SSF82171">
    <property type="entry name" value="DPP6 N-terminal domain-like"/>
    <property type="match status" value="1"/>
</dbReference>
<dbReference type="Proteomes" id="UP000317043">
    <property type="component" value="Unassembled WGS sequence"/>
</dbReference>
<comment type="caution">
    <text evidence="2">The sequence shown here is derived from an EMBL/GenBank/DDBJ whole genome shotgun (WGS) entry which is preliminary data.</text>
</comment>
<keyword evidence="1" id="KW-1133">Transmembrane helix</keyword>
<dbReference type="InParanoid" id="A0A543ARF8"/>
<dbReference type="InterPro" id="IPR011042">
    <property type="entry name" value="6-blade_b-propeller_TolB-like"/>
</dbReference>
<gene>
    <name evidence="2" type="ORF">FB566_0650</name>
</gene>
<evidence type="ECO:0000256" key="1">
    <source>
        <dbReference type="SAM" id="Phobius"/>
    </source>
</evidence>
<dbReference type="Gene3D" id="2.120.10.30">
    <property type="entry name" value="TolB, C-terminal domain"/>
    <property type="match status" value="1"/>
</dbReference>